<sequence length="481" mass="54272">MNSIRYFALFVFLCGLFATGLHAQTTLVSFTVSGKVSIPESAGIAGVVVSDGYQVTTTNAEGEYTMQSTNFAKHIFISVPADCDIPHEGNIPRFYKSIKGTTSDITVNFTLTKKETDKALVLVVMADPQAQIPADMKRFTAEAIPDIETLKNNYPGDVAFIGMTAGDLLWDAPKMYPDYVKAFEQLTFPFYQVIGNHDYDQTVKGNDYESSHNFESHFGPAYYSFNRGDCHFIALDNIIYNTRPDYQEEISEEQLNWLQQDLKYVDKNKLIIISMHSPAYRRDGKKILNNTAELVKMLKGYKVLIVSGHTHRMNKALVAKDMVDYTLSPTMGNSWAGDFNVDGCPNGYGVFEIRGNQLVNQYYKSTGKSKDYQLKIYPAGSVPELPKSVVAHVWNYSEDWKVEVYEAGNYKGKMTNTTGYDPDAYDFYLGAQKPDRKPKLEPAKTSNLFYYTPKNNKSEVKVVVTDCFGNTYVEYLNRISD</sequence>
<protein>
    <submittedName>
        <fullName evidence="4">3',5'-cyclic adenosine monophosphate phosphodiesterase CpdA</fullName>
        <ecNumber evidence="4">3.1.4.53</ecNumber>
    </submittedName>
</protein>
<evidence type="ECO:0000259" key="1">
    <source>
        <dbReference type="Pfam" id="PF00149"/>
    </source>
</evidence>
<proteinExistence type="predicted"/>
<evidence type="ECO:0000313" key="4">
    <source>
        <dbReference type="EMBL" id="MPL92428.1"/>
    </source>
</evidence>
<dbReference type="InterPro" id="IPR029052">
    <property type="entry name" value="Metallo-depent_PP-like"/>
</dbReference>
<dbReference type="Pfam" id="PF00149">
    <property type="entry name" value="Metallophos"/>
    <property type="match status" value="1"/>
</dbReference>
<dbReference type="PANTHER" id="PTHR43143">
    <property type="entry name" value="METALLOPHOSPHOESTERASE, CALCINEURIN SUPERFAMILY"/>
    <property type="match status" value="1"/>
</dbReference>
<dbReference type="Pfam" id="PF16371">
    <property type="entry name" value="MetallophosN"/>
    <property type="match status" value="1"/>
</dbReference>
<dbReference type="InterPro" id="IPR032288">
    <property type="entry name" value="Metallophos_C"/>
</dbReference>
<dbReference type="Gene3D" id="3.60.21.10">
    <property type="match status" value="1"/>
</dbReference>
<dbReference type="GO" id="GO:0004115">
    <property type="term" value="F:3',5'-cyclic-AMP phosphodiesterase activity"/>
    <property type="evidence" value="ECO:0007669"/>
    <property type="project" value="UniProtKB-EC"/>
</dbReference>
<gene>
    <name evidence="4" type="primary">cpdA_30</name>
    <name evidence="4" type="ORF">SDC9_38529</name>
</gene>
<dbReference type="SUPFAM" id="SSF56300">
    <property type="entry name" value="Metallo-dependent phosphatases"/>
    <property type="match status" value="1"/>
</dbReference>
<dbReference type="InterPro" id="IPR032285">
    <property type="entry name" value="Metallophos_N"/>
</dbReference>
<evidence type="ECO:0000259" key="3">
    <source>
        <dbReference type="Pfam" id="PF16371"/>
    </source>
</evidence>
<feature type="domain" description="Calcineurin-like phosphoesterase N-terminal" evidence="3">
    <location>
        <begin position="34"/>
        <end position="111"/>
    </location>
</feature>
<feature type="domain" description="Calcineurin-like phosphoesterase" evidence="1">
    <location>
        <begin position="145"/>
        <end position="312"/>
    </location>
</feature>
<organism evidence="4">
    <name type="scientific">bioreactor metagenome</name>
    <dbReference type="NCBI Taxonomy" id="1076179"/>
    <lineage>
        <taxon>unclassified sequences</taxon>
        <taxon>metagenomes</taxon>
        <taxon>ecological metagenomes</taxon>
    </lineage>
</organism>
<name>A0A644VM62_9ZZZZ</name>
<dbReference type="InterPro" id="IPR004843">
    <property type="entry name" value="Calcineurin-like_PHP"/>
</dbReference>
<accession>A0A644VM62</accession>
<dbReference type="PANTHER" id="PTHR43143:SF1">
    <property type="entry name" value="SERINE_THREONINE-PROTEIN PHOSPHATASE CPPED1"/>
    <property type="match status" value="1"/>
</dbReference>
<dbReference type="EMBL" id="VSSQ01000358">
    <property type="protein sequence ID" value="MPL92428.1"/>
    <property type="molecule type" value="Genomic_DNA"/>
</dbReference>
<reference evidence="4" key="1">
    <citation type="submission" date="2019-08" db="EMBL/GenBank/DDBJ databases">
        <authorList>
            <person name="Kucharzyk K."/>
            <person name="Murdoch R.W."/>
            <person name="Higgins S."/>
            <person name="Loffler F."/>
        </authorList>
    </citation>
    <scope>NUCLEOTIDE SEQUENCE</scope>
</reference>
<dbReference type="AlphaFoldDB" id="A0A644VM62"/>
<comment type="caution">
    <text evidence="4">The sequence shown here is derived from an EMBL/GenBank/DDBJ whole genome shotgun (WGS) entry which is preliminary data.</text>
</comment>
<feature type="domain" description="Calcineurin-like phosphoesterase C-terminal" evidence="2">
    <location>
        <begin position="331"/>
        <end position="472"/>
    </location>
</feature>
<dbReference type="InterPro" id="IPR051918">
    <property type="entry name" value="STPP_CPPED1"/>
</dbReference>
<dbReference type="EC" id="3.1.4.53" evidence="4"/>
<evidence type="ECO:0000259" key="2">
    <source>
        <dbReference type="Pfam" id="PF16370"/>
    </source>
</evidence>
<dbReference type="Pfam" id="PF16370">
    <property type="entry name" value="MetallophosC"/>
    <property type="match status" value="1"/>
</dbReference>
<keyword evidence="4" id="KW-0378">Hydrolase</keyword>